<sequence length="284" mass="33678">MQAIEKITPKTVLSKATYQIDIRQRAAMGSMPQENVVKIIAEKKLLSRDEEGFVYRLHIPERKQSNQEGIRALEYDLSWLQQKLELRTNNQGEVTHIFNLWEIEDIWRANRNRFYQKHKRFSAIEDVMEQTDVLLQNPERFISVFKESEVGSLLFPPLYEEHTEIGQKTAQHKVFEGFFETVDLPLLLTTTLKRRKELIANNAHLLRKGTLDTDRFDQKRVQKMFRKLADKITLKVGVDLNYLETYDLDRYDWIDYAGQLFRVRIKGLFTFEQIARITPLKKEL</sequence>
<accession>A0A3N0E649</accession>
<dbReference type="EMBL" id="RJTM01000106">
    <property type="protein sequence ID" value="RNL83273.1"/>
    <property type="molecule type" value="Genomic_DNA"/>
</dbReference>
<evidence type="ECO:0000313" key="2">
    <source>
        <dbReference type="Proteomes" id="UP000267469"/>
    </source>
</evidence>
<dbReference type="Proteomes" id="UP000267469">
    <property type="component" value="Unassembled WGS sequence"/>
</dbReference>
<organism evidence="1 2">
    <name type="scientific">Sinomicrobium pectinilyticum</name>
    <dbReference type="NCBI Taxonomy" id="1084421"/>
    <lineage>
        <taxon>Bacteria</taxon>
        <taxon>Pseudomonadati</taxon>
        <taxon>Bacteroidota</taxon>
        <taxon>Flavobacteriia</taxon>
        <taxon>Flavobacteriales</taxon>
        <taxon>Flavobacteriaceae</taxon>
        <taxon>Sinomicrobium</taxon>
    </lineage>
</organism>
<name>A0A3N0E649_SINP1</name>
<protein>
    <submittedName>
        <fullName evidence="1">Uncharacterized protein</fullName>
    </submittedName>
</protein>
<dbReference type="OrthoDB" id="1438984at2"/>
<keyword evidence="2" id="KW-1185">Reference proteome</keyword>
<proteinExistence type="predicted"/>
<evidence type="ECO:0000313" key="1">
    <source>
        <dbReference type="EMBL" id="RNL83273.1"/>
    </source>
</evidence>
<comment type="caution">
    <text evidence="1">The sequence shown here is derived from an EMBL/GenBank/DDBJ whole genome shotgun (WGS) entry which is preliminary data.</text>
</comment>
<gene>
    <name evidence="1" type="ORF">ED312_15430</name>
</gene>
<dbReference type="RefSeq" id="WP_123216919.1">
    <property type="nucleotide sequence ID" value="NZ_RJTM01000106.1"/>
</dbReference>
<dbReference type="AlphaFoldDB" id="A0A3N0E649"/>
<reference evidence="1 2" key="1">
    <citation type="submission" date="2018-10" db="EMBL/GenBank/DDBJ databases">
        <title>Sinomicrobium pectinilyticum sp. nov., a pectinase-producing bacterium isolated from alkaline and saline soil, and emended description of the genus Sinomicrobium.</title>
        <authorList>
            <person name="Cheng B."/>
            <person name="Li C."/>
            <person name="Lai Q."/>
            <person name="Du M."/>
            <person name="Shao Z."/>
            <person name="Xu P."/>
            <person name="Yang C."/>
        </authorList>
    </citation>
    <scope>NUCLEOTIDE SEQUENCE [LARGE SCALE GENOMIC DNA]</scope>
    <source>
        <strain evidence="1 2">5DNS001</strain>
    </source>
</reference>